<dbReference type="PANTHER" id="PTHR13504:SF38">
    <property type="entry name" value="FIDO DOMAIN-CONTAINING PROTEIN"/>
    <property type="match status" value="1"/>
</dbReference>
<comment type="caution">
    <text evidence="5">The sequence shown here is derived from an EMBL/GenBank/DDBJ whole genome shotgun (WGS) entry which is preliminary data.</text>
</comment>
<dbReference type="EMBL" id="QGDL01000019">
    <property type="protein sequence ID" value="PWJ21536.1"/>
    <property type="molecule type" value="Genomic_DNA"/>
</dbReference>
<dbReference type="Pfam" id="PF02661">
    <property type="entry name" value="Fic"/>
    <property type="match status" value="1"/>
</dbReference>
<organism evidence="5 6">
    <name type="scientific">Faecalicatena orotica</name>
    <dbReference type="NCBI Taxonomy" id="1544"/>
    <lineage>
        <taxon>Bacteria</taxon>
        <taxon>Bacillati</taxon>
        <taxon>Bacillota</taxon>
        <taxon>Clostridia</taxon>
        <taxon>Lachnospirales</taxon>
        <taxon>Lachnospiraceae</taxon>
        <taxon>Faecalicatena</taxon>
    </lineage>
</organism>
<dbReference type="GO" id="GO:0005524">
    <property type="term" value="F:ATP binding"/>
    <property type="evidence" value="ECO:0007669"/>
    <property type="project" value="UniProtKB-KW"/>
</dbReference>
<feature type="domain" description="Fido" evidence="4">
    <location>
        <begin position="98"/>
        <end position="232"/>
    </location>
</feature>
<dbReference type="RefSeq" id="WP_109733577.1">
    <property type="nucleotide sequence ID" value="NZ_BAAACK010000002.1"/>
</dbReference>
<protein>
    <submittedName>
        <fullName evidence="5">Fic/DOC family protein</fullName>
    </submittedName>
</protein>
<dbReference type="InterPro" id="IPR040198">
    <property type="entry name" value="Fido_containing"/>
</dbReference>
<keyword evidence="2" id="KW-0067">ATP-binding</keyword>
<evidence type="ECO:0000313" key="6">
    <source>
        <dbReference type="Proteomes" id="UP000245845"/>
    </source>
</evidence>
<evidence type="ECO:0000256" key="2">
    <source>
        <dbReference type="PIRSR" id="PIRSR640198-2"/>
    </source>
</evidence>
<dbReference type="PROSITE" id="PS51459">
    <property type="entry name" value="FIDO"/>
    <property type="match status" value="1"/>
</dbReference>
<evidence type="ECO:0000313" key="5">
    <source>
        <dbReference type="EMBL" id="PWJ21536.1"/>
    </source>
</evidence>
<dbReference type="InterPro" id="IPR003812">
    <property type="entry name" value="Fido"/>
</dbReference>
<evidence type="ECO:0000259" key="4">
    <source>
        <dbReference type="PROSITE" id="PS51459"/>
    </source>
</evidence>
<dbReference type="InterPro" id="IPR036597">
    <property type="entry name" value="Fido-like_dom_sf"/>
</dbReference>
<dbReference type="PANTHER" id="PTHR13504">
    <property type="entry name" value="FIDO DOMAIN-CONTAINING PROTEIN DDB_G0283145"/>
    <property type="match status" value="1"/>
</dbReference>
<dbReference type="OrthoDB" id="9813719at2"/>
<dbReference type="AlphaFoldDB" id="A0A2Y9BNR8"/>
<sequence>MAIINNEHHIKEIELELKKVKFYWDDPMVREPFIRDFSLRFCWSSNAIEGNTLDLEETVSLIEYDEVRSGHTYSEYQEAKNMYKAIEQMLIPFKKRMVTEEWLKNANGFIRGINSEYRTKQVYIGTLVEAVYYPPDHASVPALMEQFLKEVQCGGGTVKEILERVAMQHIQFERIHPFQDGNGRVGRMMLNQQLINQGMLPLAIEPKGKYRQAFRQYEKNGDISLMTYVLCKGELESIQKMQQLIQKYTQQMKKDMTNEIRTR</sequence>
<feature type="active site" evidence="1">
    <location>
        <position position="176"/>
    </location>
</feature>
<keyword evidence="6" id="KW-1185">Reference proteome</keyword>
<keyword evidence="2" id="KW-0547">Nucleotide-binding</keyword>
<evidence type="ECO:0000256" key="1">
    <source>
        <dbReference type="PIRSR" id="PIRSR640198-1"/>
    </source>
</evidence>
<dbReference type="Proteomes" id="UP000245845">
    <property type="component" value="Unassembled WGS sequence"/>
</dbReference>
<proteinExistence type="predicted"/>
<dbReference type="SUPFAM" id="SSF140931">
    <property type="entry name" value="Fic-like"/>
    <property type="match status" value="1"/>
</dbReference>
<reference evidence="5 6" key="1">
    <citation type="submission" date="2018-05" db="EMBL/GenBank/DDBJ databases">
        <title>The Hungate 1000. A catalogue of reference genomes from the rumen microbiome.</title>
        <authorList>
            <person name="Kelly W."/>
        </authorList>
    </citation>
    <scope>NUCLEOTIDE SEQUENCE [LARGE SCALE GENOMIC DNA]</scope>
    <source>
        <strain evidence="5 6">NLAE-zl-C242</strain>
    </source>
</reference>
<gene>
    <name evidence="5" type="ORF">A8806_11926</name>
</gene>
<name>A0A2Y9BNR8_9FIRM</name>
<evidence type="ECO:0000256" key="3">
    <source>
        <dbReference type="PIRSR" id="PIRSR640198-3"/>
    </source>
</evidence>
<accession>A0A2Y9BNR8</accession>
<feature type="site" description="Important for autoinhibition of adenylyltransferase activity" evidence="3">
    <location>
        <position position="49"/>
    </location>
</feature>
<feature type="binding site" evidence="2">
    <location>
        <begin position="180"/>
        <end position="187"/>
    </location>
    <ligand>
        <name>ATP</name>
        <dbReference type="ChEBI" id="CHEBI:30616"/>
    </ligand>
</feature>
<dbReference type="Gene3D" id="1.10.3290.10">
    <property type="entry name" value="Fido-like domain"/>
    <property type="match status" value="1"/>
</dbReference>